<dbReference type="FunFam" id="2.10.25.10:FF:000005">
    <property type="entry name" value="Fibrillin 2"/>
    <property type="match status" value="3"/>
</dbReference>
<evidence type="ECO:0000256" key="15">
    <source>
        <dbReference type="SAM" id="SignalP"/>
    </source>
</evidence>
<name>A0A8C4T0Y5_ERPCA</name>
<evidence type="ECO:0000256" key="10">
    <source>
        <dbReference type="ARBA" id="ARBA00023183"/>
    </source>
</evidence>
<feature type="domain" description="TB" evidence="17">
    <location>
        <begin position="1378"/>
        <end position="1431"/>
    </location>
</feature>
<dbReference type="CDD" id="cd00054">
    <property type="entry name" value="EGF_CA"/>
    <property type="match status" value="11"/>
</dbReference>
<evidence type="ECO:0000256" key="5">
    <source>
        <dbReference type="ARBA" id="ARBA00022553"/>
    </source>
</evidence>
<feature type="disulfide bond" evidence="13">
    <location>
        <begin position="20"/>
        <end position="30"/>
    </location>
</feature>
<dbReference type="PROSITE" id="PS00022">
    <property type="entry name" value="EGF_1"/>
    <property type="match status" value="2"/>
</dbReference>
<feature type="region of interest" description="Disordered" evidence="14">
    <location>
        <begin position="79"/>
        <end position="143"/>
    </location>
</feature>
<evidence type="ECO:0000256" key="7">
    <source>
        <dbReference type="ARBA" id="ARBA00022737"/>
    </source>
</evidence>
<proteinExistence type="inferred from homology"/>
<evidence type="ECO:0000313" key="19">
    <source>
        <dbReference type="Proteomes" id="UP000694620"/>
    </source>
</evidence>
<feature type="compositionally biased region" description="Low complexity" evidence="14">
    <location>
        <begin position="362"/>
        <end position="371"/>
    </location>
</feature>
<feature type="domain" description="EGF-like" evidence="16">
    <location>
        <begin position="1285"/>
        <end position="1323"/>
    </location>
</feature>
<dbReference type="FunFam" id="2.10.25.10:FF:000046">
    <property type="entry name" value="Latent-transforming growth factor beta-binding protein 1 isoform x2"/>
    <property type="match status" value="1"/>
</dbReference>
<gene>
    <name evidence="18" type="primary">LTBP2</name>
</gene>
<feature type="region of interest" description="Disordered" evidence="14">
    <location>
        <begin position="586"/>
        <end position="611"/>
    </location>
</feature>
<feature type="domain" description="EGF-like" evidence="16">
    <location>
        <begin position="1027"/>
        <end position="1067"/>
    </location>
</feature>
<dbReference type="SUPFAM" id="SSF57581">
    <property type="entry name" value="TB module/8-cys domain"/>
    <property type="match status" value="4"/>
</dbReference>
<keyword evidence="5" id="KW-0597">Phosphoprotein</keyword>
<dbReference type="SMART" id="SM00179">
    <property type="entry name" value="EGF_CA"/>
    <property type="match status" value="18"/>
</dbReference>
<feature type="domain" description="TB" evidence="17">
    <location>
        <begin position="389"/>
        <end position="431"/>
    </location>
</feature>
<evidence type="ECO:0000256" key="1">
    <source>
        <dbReference type="ARBA" id="ARBA00004498"/>
    </source>
</evidence>
<dbReference type="InterPro" id="IPR018097">
    <property type="entry name" value="EGF_Ca-bd_CS"/>
</dbReference>
<feature type="domain" description="EGF-like" evidence="16">
    <location>
        <begin position="227"/>
        <end position="259"/>
    </location>
</feature>
<evidence type="ECO:0000256" key="8">
    <source>
        <dbReference type="ARBA" id="ARBA00023157"/>
    </source>
</evidence>
<feature type="domain" description="EGF-like" evidence="16">
    <location>
        <begin position="16"/>
        <end position="48"/>
    </location>
</feature>
<feature type="compositionally biased region" description="Polar residues" evidence="14">
    <location>
        <begin position="134"/>
        <end position="143"/>
    </location>
</feature>
<comment type="subcellular location">
    <subcellularLocation>
        <location evidence="1">Secreted</location>
        <location evidence="1">Extracellular space</location>
        <location evidence="1">Extracellular matrix</location>
    </subcellularLocation>
</comment>
<reference evidence="18" key="1">
    <citation type="submission" date="2021-06" db="EMBL/GenBank/DDBJ databases">
        <authorList>
            <consortium name="Wellcome Sanger Institute Data Sharing"/>
        </authorList>
    </citation>
    <scope>NUCLEOTIDE SEQUENCE [LARGE SCALE GENOMIC DNA]</scope>
</reference>
<dbReference type="FunFam" id="2.10.25.10:FF:000194">
    <property type="entry name" value="Latent transforming growth factor beta binding protein 2"/>
    <property type="match status" value="1"/>
</dbReference>
<dbReference type="Pfam" id="PF00008">
    <property type="entry name" value="EGF"/>
    <property type="match status" value="1"/>
</dbReference>
<evidence type="ECO:0000256" key="4">
    <source>
        <dbReference type="ARBA" id="ARBA00022536"/>
    </source>
</evidence>
<dbReference type="InterPro" id="IPR049883">
    <property type="entry name" value="NOTCH1_EGF-like"/>
</dbReference>
<feature type="compositionally biased region" description="Basic and acidic residues" evidence="14">
    <location>
        <begin position="598"/>
        <end position="611"/>
    </location>
</feature>
<dbReference type="SMART" id="SM00181">
    <property type="entry name" value="EGF"/>
    <property type="match status" value="20"/>
</dbReference>
<keyword evidence="3" id="KW-0272">Extracellular matrix</keyword>
<dbReference type="Gene3D" id="3.90.290.10">
    <property type="entry name" value="TGF-beta binding (TB) domain"/>
    <property type="match status" value="4"/>
</dbReference>
<feature type="domain" description="TB" evidence="17">
    <location>
        <begin position="1209"/>
        <end position="1259"/>
    </location>
</feature>
<dbReference type="Pfam" id="PF00683">
    <property type="entry name" value="TB"/>
    <property type="match status" value="4"/>
</dbReference>
<feature type="region of interest" description="Disordered" evidence="14">
    <location>
        <begin position="349"/>
        <end position="381"/>
    </location>
</feature>
<reference evidence="18" key="2">
    <citation type="submission" date="2025-08" db="UniProtKB">
        <authorList>
            <consortium name="Ensembl"/>
        </authorList>
    </citation>
    <scope>IDENTIFICATION</scope>
</reference>
<dbReference type="PROSITE" id="PS01187">
    <property type="entry name" value="EGF_CA"/>
    <property type="match status" value="8"/>
</dbReference>
<feature type="domain" description="EGF-like" evidence="16">
    <location>
        <begin position="820"/>
        <end position="860"/>
    </location>
</feature>
<evidence type="ECO:0000256" key="12">
    <source>
        <dbReference type="ARBA" id="ARBA00038081"/>
    </source>
</evidence>
<feature type="domain" description="EGF-like" evidence="16">
    <location>
        <begin position="1569"/>
        <end position="1613"/>
    </location>
</feature>
<evidence type="ECO:0000256" key="9">
    <source>
        <dbReference type="ARBA" id="ARBA00023180"/>
    </source>
</evidence>
<feature type="chain" id="PRO_5034887259" evidence="15">
    <location>
        <begin position="21"/>
        <end position="1623"/>
    </location>
</feature>
<feature type="compositionally biased region" description="Polar residues" evidence="14">
    <location>
        <begin position="86"/>
        <end position="126"/>
    </location>
</feature>
<accession>A0A8C4T0Y5</accession>
<dbReference type="PROSITE" id="PS51364">
    <property type="entry name" value="TB"/>
    <property type="match status" value="4"/>
</dbReference>
<dbReference type="InterPro" id="IPR017878">
    <property type="entry name" value="TB_dom"/>
</dbReference>
<keyword evidence="9" id="KW-0325">Glycoprotein</keyword>
<reference evidence="18" key="3">
    <citation type="submission" date="2025-09" db="UniProtKB">
        <authorList>
            <consortium name="Ensembl"/>
        </authorList>
    </citation>
    <scope>IDENTIFICATION</scope>
</reference>
<dbReference type="InterPro" id="IPR009030">
    <property type="entry name" value="Growth_fac_rcpt_cys_sf"/>
</dbReference>
<dbReference type="Pfam" id="PF07645">
    <property type="entry name" value="EGF_CA"/>
    <property type="match status" value="15"/>
</dbReference>
<sequence length="1623" mass="178922">LSTGFNTFFVSFFFCLLADCNPPCQNRGSCSRPQTCVCRSGFQGFRCEEKAPEQVYISSGTSRVLQPVRPASAHLDRRKLEASVRGNLTRNRSESIPNSRHKPASTSQVPSTVQPDSSPQLTGSSRTVKRFPSGQITSNALPNGQTYNEFQRRTVLEYWPLFLIFAFVLGSNLTAGIDRIKIVFTPMICKQVCNNGHCYNNCEKGDTTTVYSENSQSQNQDSKSGFRLYFCQIPCMNGGRCIGRDHCWCPSNSTGKFCHLPALRPDKQLALRKESNRPTQNTSFSHSMFTLPLSNQLASVHPSLVNVHIHHPPETKVQIHQVARVKPEPPRTDQNSLEGVQLIHSVQQRTQLSKGAQQGTENNSINGNSVIGNGGGSSRQQNRLNSYVGRCFQETVDGQCGKPLPGLTKQDDCCGSIGKSWGLNKCTECPPKPANAVIENGHVKCPKGYKRMNSTHCQDINECLMPGICKNSECLNTRGSYRCTCKPGFMLDVARSHCVSEKAISLVQDRCYRSVSGGTCSLPLAQSLTKQICCCSRVGKGWGKSCERCPLPDTDTFKEICPAGHGYTYSRSEIQLLMRQVEEEELEKSSVHQGNTDESSRRVEKEHEGKTDWRQSVQRKFDFVTFVSQNVPNSILLIAKIKSQQVVIETLISLRRIITIDRCSAHPHICGPGTCVTVQNGYTCYCHIGYQMNTLQTHCVDINECENAPCEGKGRCVNTAGSYTCYCYSGYIQVITQNGDVNECEQPNICPGHHCINTLGSYSCECAQGYLKSRRGHCEDVDECQNPTTCLTGGCINTLGSFHCVSCGVGYRATNNGCIDEDECLIDKICENGTCVNLEGSYFCSCKLGYVATQDDKNCQDINECLRSETCLNGMCTNVEGSYLCSDCKPGYKISEDHLKCEDIDECLLSNVCPGAACVNTDGSYSCVSCDAGYRLSADSKSCEDINECEDGNTCSGGECTNSPGSYSCSCTQGYELIGGIMCIDVNECLTLDICGPNGECMNSQGSYFCLCVAGYTTSTDGISCQDVNECEEPTTCSRGQCLNIGGSYQCICDAGFQFSEETKDCEDKDECMEYGINICGTWRCENTIGSYRCFMGCQNGETTGDCDIDECVNKTICGSHGFCENTDGSYHCVCDQGFQNSPGTSACVDMNECESFTAVCGSAFCENVEGTFLCLCPSDNEEFDPQTNQCRNRIMTESTVGCHHLQRHDCYYNLNDPSFCDSVLSGNTTKQECCCTVGEGWGDNCETHPCPIVGGGEYTECQGLIVLPVFFFALLSFLTHYNIDADECFLFGSEICKNGVCINTVPRYRCICRDGFYYDTVHLECCEHEDVCEDGECVNTPGSYNCFCSPPLILDVTRRRCVNSSFTTDLEGTIHLDICWKELIDGYVCSAPQLQRQTTFTECCCMYGVAWSNNCALCPTPTSEEYAMVCNRAVDGLRERPGYEYGPDIPFYGYNVNEPAYGPPELHTGPFYPARHPDREYSSPRVPSGHPRQYNPPLINTFPGKHSLSTTLLFYCADRYDGFEGLQAEECGILNGCDNGRCVRVREGYTCDCFDGYELDLTKMACLDINECKDISDRIPLCKNGKCENTEGSYRCECLPGFVASAHPDQCIPSPPKPGAEQ</sequence>
<dbReference type="InterPro" id="IPR000152">
    <property type="entry name" value="EGF-type_Asp/Asn_hydroxyl_site"/>
</dbReference>
<evidence type="ECO:0000256" key="6">
    <source>
        <dbReference type="ARBA" id="ARBA00022729"/>
    </source>
</evidence>
<dbReference type="FunFam" id="2.10.25.10:FF:000273">
    <property type="entry name" value="Putative latent-transforming growth factor beta-binding protein 2"/>
    <property type="match status" value="1"/>
</dbReference>
<keyword evidence="10" id="KW-0340">Growth factor binding</keyword>
<evidence type="ECO:0000256" key="11">
    <source>
        <dbReference type="ARBA" id="ARBA00023278"/>
    </source>
</evidence>
<dbReference type="InterPro" id="IPR052235">
    <property type="entry name" value="Nephronectin_domain"/>
</dbReference>
<feature type="domain" description="EGF-like" evidence="16">
    <location>
        <begin position="459"/>
        <end position="499"/>
    </location>
</feature>
<dbReference type="SUPFAM" id="SSF57184">
    <property type="entry name" value="Growth factor receptor domain"/>
    <property type="match status" value="7"/>
</dbReference>
<feature type="domain" description="EGF-like" evidence="16">
    <location>
        <begin position="701"/>
        <end position="737"/>
    </location>
</feature>
<dbReference type="PROSITE" id="PS50026">
    <property type="entry name" value="EGF_3"/>
    <property type="match status" value="12"/>
</dbReference>
<dbReference type="GO" id="GO:0005509">
    <property type="term" value="F:calcium ion binding"/>
    <property type="evidence" value="ECO:0007669"/>
    <property type="project" value="InterPro"/>
</dbReference>
<evidence type="ECO:0000313" key="18">
    <source>
        <dbReference type="Ensembl" id="ENSECRP00000024696.1"/>
    </source>
</evidence>
<dbReference type="Gene3D" id="2.10.25.10">
    <property type="entry name" value="Laminin"/>
    <property type="match status" value="17"/>
</dbReference>
<keyword evidence="4 13" id="KW-0245">EGF-like domain</keyword>
<keyword evidence="2" id="KW-0964">Secreted</keyword>
<dbReference type="GO" id="GO:0019838">
    <property type="term" value="F:growth factor binding"/>
    <property type="evidence" value="ECO:0007669"/>
    <property type="project" value="UniProtKB-KW"/>
</dbReference>
<dbReference type="FunFam" id="3.90.290.10:FF:000002">
    <property type="entry name" value="Latent-transforming growth factor beta-binding protein 3 isoform 1"/>
    <property type="match status" value="1"/>
</dbReference>
<keyword evidence="8 13" id="KW-1015">Disulfide bond</keyword>
<dbReference type="Proteomes" id="UP000694620">
    <property type="component" value="Chromosome 16"/>
</dbReference>
<feature type="disulfide bond" evidence="13">
    <location>
        <begin position="231"/>
        <end position="241"/>
    </location>
</feature>
<keyword evidence="19" id="KW-1185">Reference proteome</keyword>
<feature type="domain" description="EGF-like" evidence="16">
    <location>
        <begin position="1108"/>
        <end position="1149"/>
    </location>
</feature>
<evidence type="ECO:0000259" key="17">
    <source>
        <dbReference type="PROSITE" id="PS51364"/>
    </source>
</evidence>
<dbReference type="PROSITE" id="PS00010">
    <property type="entry name" value="ASX_HYDROXYL"/>
    <property type="match status" value="10"/>
</dbReference>
<dbReference type="FunFam" id="2.10.25.10:FF:000002">
    <property type="entry name" value="Latent-transforming growth factor beta-binding protein 3"/>
    <property type="match status" value="1"/>
</dbReference>
<dbReference type="FunFam" id="2.10.25.10:FF:000014">
    <property type="entry name" value="Latent-transforming growth factor beta-binding protein 3"/>
    <property type="match status" value="2"/>
</dbReference>
<feature type="signal peptide" evidence="15">
    <location>
        <begin position="1"/>
        <end position="20"/>
    </location>
</feature>
<feature type="disulfide bond" evidence="13">
    <location>
        <begin position="249"/>
        <end position="258"/>
    </location>
</feature>
<dbReference type="InterPro" id="IPR036773">
    <property type="entry name" value="TB_dom_sf"/>
</dbReference>
<feature type="domain" description="TB" evidence="17">
    <location>
        <begin position="509"/>
        <end position="561"/>
    </location>
</feature>
<dbReference type="Ensembl" id="ENSECRT00000025233.1">
    <property type="protein sequence ID" value="ENSECRP00000024696.1"/>
    <property type="gene ID" value="ENSECRG00000015364.1"/>
</dbReference>
<dbReference type="FunFam" id="2.10.25.10:FF:000056">
    <property type="entry name" value="Latent-transforming growth factor beta-binding protein 3 isoform 2"/>
    <property type="match status" value="1"/>
</dbReference>
<feature type="domain" description="EGF-like" evidence="16">
    <location>
        <begin position="985"/>
        <end position="1026"/>
    </location>
</feature>
<evidence type="ECO:0000256" key="3">
    <source>
        <dbReference type="ARBA" id="ARBA00022530"/>
    </source>
</evidence>
<feature type="compositionally biased region" description="Polar residues" evidence="14">
    <location>
        <begin position="349"/>
        <end position="361"/>
    </location>
</feature>
<comment type="caution">
    <text evidence="13">Lacks conserved residue(s) required for the propagation of feature annotation.</text>
</comment>
<feature type="disulfide bond" evidence="13">
    <location>
        <begin position="38"/>
        <end position="47"/>
    </location>
</feature>
<evidence type="ECO:0000256" key="2">
    <source>
        <dbReference type="ARBA" id="ARBA00022525"/>
    </source>
</evidence>
<evidence type="ECO:0000256" key="13">
    <source>
        <dbReference type="PROSITE-ProRule" id="PRU00076"/>
    </source>
</evidence>
<dbReference type="FunFam" id="2.10.25.10:FF:000115">
    <property type="entry name" value="latent-transforming growth factor beta-binding protein 4 isoform X2"/>
    <property type="match status" value="1"/>
</dbReference>
<dbReference type="PROSITE" id="PS01186">
    <property type="entry name" value="EGF_2"/>
    <property type="match status" value="10"/>
</dbReference>
<dbReference type="GeneTree" id="ENSGT00940000160884"/>
<dbReference type="PANTHER" id="PTHR24050:SF28">
    <property type="entry name" value="UROMODULIN-LIKE"/>
    <property type="match status" value="1"/>
</dbReference>
<keyword evidence="11" id="KW-0379">Hydroxylation</keyword>
<evidence type="ECO:0000256" key="14">
    <source>
        <dbReference type="SAM" id="MobiDB-lite"/>
    </source>
</evidence>
<keyword evidence="6 15" id="KW-0732">Signal</keyword>
<dbReference type="InterPro" id="IPR000742">
    <property type="entry name" value="EGF"/>
</dbReference>
<dbReference type="PANTHER" id="PTHR24050">
    <property type="entry name" value="PA14 DOMAIN-CONTAINING PROTEIN"/>
    <property type="match status" value="1"/>
</dbReference>
<protein>
    <submittedName>
        <fullName evidence="18">Latent transforming growth factor beta binding protein 2</fullName>
    </submittedName>
</protein>
<organism evidence="18 19">
    <name type="scientific">Erpetoichthys calabaricus</name>
    <name type="common">Rope fish</name>
    <name type="synonym">Calamoichthys calabaricus</name>
    <dbReference type="NCBI Taxonomy" id="27687"/>
    <lineage>
        <taxon>Eukaryota</taxon>
        <taxon>Metazoa</taxon>
        <taxon>Chordata</taxon>
        <taxon>Craniata</taxon>
        <taxon>Vertebrata</taxon>
        <taxon>Euteleostomi</taxon>
        <taxon>Actinopterygii</taxon>
        <taxon>Polypteriformes</taxon>
        <taxon>Polypteridae</taxon>
        <taxon>Erpetoichthys</taxon>
    </lineage>
</organism>
<keyword evidence="7" id="KW-0677">Repeat</keyword>
<dbReference type="FunFam" id="3.90.290.10:FF:000001">
    <property type="entry name" value="Latent-transforming growth factor beta-binding protein 3 isoform 1"/>
    <property type="match status" value="1"/>
</dbReference>
<feature type="domain" description="EGF-like" evidence="16">
    <location>
        <begin position="740"/>
        <end position="779"/>
    </location>
</feature>
<dbReference type="InterPro" id="IPR001881">
    <property type="entry name" value="EGF-like_Ca-bd_dom"/>
</dbReference>
<dbReference type="SUPFAM" id="SSF57196">
    <property type="entry name" value="EGF/Laminin"/>
    <property type="match status" value="3"/>
</dbReference>
<comment type="similarity">
    <text evidence="12">Belongs to the LTBP family.</text>
</comment>
<feature type="domain" description="EGF-like" evidence="16">
    <location>
        <begin position="945"/>
        <end position="984"/>
    </location>
</feature>
<evidence type="ECO:0000259" key="16">
    <source>
        <dbReference type="PROSITE" id="PS50026"/>
    </source>
</evidence>